<dbReference type="InterPro" id="IPR001123">
    <property type="entry name" value="LeuE-type"/>
</dbReference>
<feature type="transmembrane region" description="Helical" evidence="6">
    <location>
        <begin position="72"/>
        <end position="90"/>
    </location>
</feature>
<organism evidence="7 8">
    <name type="scientific">Desulfoscipio gibsoniae DSM 7213</name>
    <dbReference type="NCBI Taxonomy" id="767817"/>
    <lineage>
        <taxon>Bacteria</taxon>
        <taxon>Bacillati</taxon>
        <taxon>Bacillota</taxon>
        <taxon>Clostridia</taxon>
        <taxon>Eubacteriales</taxon>
        <taxon>Desulfallaceae</taxon>
        <taxon>Desulfoscipio</taxon>
    </lineage>
</organism>
<evidence type="ECO:0000256" key="4">
    <source>
        <dbReference type="ARBA" id="ARBA00022989"/>
    </source>
</evidence>
<feature type="transmembrane region" description="Helical" evidence="6">
    <location>
        <begin position="188"/>
        <end position="210"/>
    </location>
</feature>
<protein>
    <submittedName>
        <fullName evidence="7">Putative threonine efflux protein</fullName>
    </submittedName>
</protein>
<evidence type="ECO:0000256" key="1">
    <source>
        <dbReference type="ARBA" id="ARBA00004651"/>
    </source>
</evidence>
<dbReference type="eggNOG" id="COG1280">
    <property type="taxonomic scope" value="Bacteria"/>
</dbReference>
<dbReference type="STRING" id="767817.Desgi_4284"/>
<evidence type="ECO:0000313" key="8">
    <source>
        <dbReference type="Proteomes" id="UP000013520"/>
    </source>
</evidence>
<dbReference type="PANTHER" id="PTHR30086">
    <property type="entry name" value="ARGININE EXPORTER PROTEIN ARGO"/>
    <property type="match status" value="1"/>
</dbReference>
<dbReference type="HOGENOM" id="CLU_079569_3_0_9"/>
<evidence type="ECO:0000313" key="7">
    <source>
        <dbReference type="EMBL" id="AGL03528.1"/>
    </source>
</evidence>
<keyword evidence="8" id="KW-1185">Reference proteome</keyword>
<dbReference type="OrthoDB" id="9784202at2"/>
<keyword evidence="4 6" id="KW-1133">Transmembrane helix</keyword>
<evidence type="ECO:0000256" key="5">
    <source>
        <dbReference type="ARBA" id="ARBA00023136"/>
    </source>
</evidence>
<name>R4KK27_9FIRM</name>
<evidence type="ECO:0000256" key="3">
    <source>
        <dbReference type="ARBA" id="ARBA00022692"/>
    </source>
</evidence>
<dbReference type="Proteomes" id="UP000013520">
    <property type="component" value="Chromosome"/>
</dbReference>
<proteinExistence type="predicted"/>
<dbReference type="Pfam" id="PF01810">
    <property type="entry name" value="LysE"/>
    <property type="match status" value="1"/>
</dbReference>
<reference evidence="7 8" key="1">
    <citation type="submission" date="2012-01" db="EMBL/GenBank/DDBJ databases">
        <title>Complete sequence of Desulfotomaculum gibsoniae DSM 7213.</title>
        <authorList>
            <consortium name="US DOE Joint Genome Institute"/>
            <person name="Lucas S."/>
            <person name="Han J."/>
            <person name="Lapidus A."/>
            <person name="Cheng J.-F."/>
            <person name="Goodwin L."/>
            <person name="Pitluck S."/>
            <person name="Peters L."/>
            <person name="Ovchinnikova G."/>
            <person name="Teshima H."/>
            <person name="Detter J.C."/>
            <person name="Han C."/>
            <person name="Tapia R."/>
            <person name="Land M."/>
            <person name="Hauser L."/>
            <person name="Kyrpides N."/>
            <person name="Ivanova N."/>
            <person name="Pagani I."/>
            <person name="Parshina S."/>
            <person name="Plugge C."/>
            <person name="Muyzer G."/>
            <person name="Kuever J."/>
            <person name="Ivanova A."/>
            <person name="Nazina T."/>
            <person name="Klenk H.-P."/>
            <person name="Brambilla E."/>
            <person name="Spring S."/>
            <person name="Stams A.F."/>
            <person name="Woyke T."/>
        </authorList>
    </citation>
    <scope>NUCLEOTIDE SEQUENCE [LARGE SCALE GENOMIC DNA]</scope>
    <source>
        <strain evidence="7 8">DSM 7213</strain>
    </source>
</reference>
<dbReference type="PIRSF" id="PIRSF006324">
    <property type="entry name" value="LeuE"/>
    <property type="match status" value="1"/>
</dbReference>
<keyword evidence="3 6" id="KW-0812">Transmembrane</keyword>
<dbReference type="GO" id="GO:0015171">
    <property type="term" value="F:amino acid transmembrane transporter activity"/>
    <property type="evidence" value="ECO:0007669"/>
    <property type="project" value="TreeGrafter"/>
</dbReference>
<feature type="transmembrane region" description="Helical" evidence="6">
    <location>
        <begin position="155"/>
        <end position="176"/>
    </location>
</feature>
<accession>R4KK27</accession>
<gene>
    <name evidence="7" type="ORF">Desgi_4284</name>
</gene>
<keyword evidence="5 6" id="KW-0472">Membrane</keyword>
<evidence type="ECO:0000256" key="2">
    <source>
        <dbReference type="ARBA" id="ARBA00022475"/>
    </source>
</evidence>
<dbReference type="GO" id="GO:0005886">
    <property type="term" value="C:plasma membrane"/>
    <property type="evidence" value="ECO:0007669"/>
    <property type="project" value="UniProtKB-SubCell"/>
</dbReference>
<dbReference type="PANTHER" id="PTHR30086:SF20">
    <property type="entry name" value="ARGININE EXPORTER PROTEIN ARGO-RELATED"/>
    <property type="match status" value="1"/>
</dbReference>
<sequence>MQNIVSYLTITTVMVMMPGTDTTMVVKNTLAKGVKGGQATTLGIASGLVVHTMTAILGLSAIISSSPLLFEIIKYAGVAYLFYLGVTTLVSTKRGLASTIATTSNEVVTDIDYSQNKSSYIQGLFSNVLNPKSFVFYFTFLPQFIETNKNYFTQLVFLASILIIFAMVWFFILTFLLDLVRVWLKKPIIITTIQRVLGGILIIFAFKLVLEKI</sequence>
<dbReference type="EMBL" id="CP003273">
    <property type="protein sequence ID" value="AGL03528.1"/>
    <property type="molecule type" value="Genomic_DNA"/>
</dbReference>
<keyword evidence="2" id="KW-1003">Cell membrane</keyword>
<evidence type="ECO:0000256" key="6">
    <source>
        <dbReference type="SAM" id="Phobius"/>
    </source>
</evidence>
<feature type="transmembrane region" description="Helical" evidence="6">
    <location>
        <begin position="42"/>
        <end position="66"/>
    </location>
</feature>
<comment type="subcellular location">
    <subcellularLocation>
        <location evidence="1">Cell membrane</location>
        <topology evidence="1">Multi-pass membrane protein</topology>
    </subcellularLocation>
</comment>
<dbReference type="AlphaFoldDB" id="R4KK27"/>
<dbReference type="RefSeq" id="WP_015618019.1">
    <property type="nucleotide sequence ID" value="NC_021184.1"/>
</dbReference>
<dbReference type="KEGG" id="dgi:Desgi_4284"/>